<dbReference type="Proteomes" id="UP000195141">
    <property type="component" value="Chromosome"/>
</dbReference>
<name>A0AAQ3VX54_9ENTE</name>
<dbReference type="AlphaFoldDB" id="A0AAQ3VX54"/>
<protein>
    <recommendedName>
        <fullName evidence="4">HTH araC/xylS-type domain-containing protein</fullName>
    </recommendedName>
</protein>
<keyword evidence="1" id="KW-0805">Transcription regulation</keyword>
<dbReference type="Pfam" id="PF12833">
    <property type="entry name" value="HTH_18"/>
    <property type="match status" value="1"/>
</dbReference>
<dbReference type="Pfam" id="PF02311">
    <property type="entry name" value="AraC_binding"/>
    <property type="match status" value="1"/>
</dbReference>
<dbReference type="GO" id="GO:0003700">
    <property type="term" value="F:DNA-binding transcription factor activity"/>
    <property type="evidence" value="ECO:0007669"/>
    <property type="project" value="InterPro"/>
</dbReference>
<evidence type="ECO:0000313" key="5">
    <source>
        <dbReference type="EMBL" id="WYJ91119.1"/>
    </source>
</evidence>
<dbReference type="PANTHER" id="PTHR43280">
    <property type="entry name" value="ARAC-FAMILY TRANSCRIPTIONAL REGULATOR"/>
    <property type="match status" value="1"/>
</dbReference>
<dbReference type="SUPFAM" id="SSF51215">
    <property type="entry name" value="Regulatory protein AraC"/>
    <property type="match status" value="1"/>
</dbReference>
<reference evidence="5" key="2">
    <citation type="submission" date="2024-03" db="EMBL/GenBank/DDBJ databases">
        <title>The Genome Sequence of Enterococcus sp. DIV0242b.</title>
        <authorList>
            <consortium name="The Broad Institute Genomics Platform"/>
            <consortium name="The Broad Institute Microbial Omics Core"/>
            <consortium name="The Broad Institute Genomic Center for Infectious Diseases"/>
            <person name="Earl A."/>
            <person name="Manson A."/>
            <person name="Gilmore M."/>
            <person name="Schwartman J."/>
            <person name="Shea T."/>
            <person name="Abouelleil A."/>
            <person name="Cao P."/>
            <person name="Chapman S."/>
            <person name="Cusick C."/>
            <person name="Young S."/>
            <person name="Neafsey D."/>
            <person name="Nusbaum C."/>
            <person name="Birren B."/>
        </authorList>
    </citation>
    <scope>NUCLEOTIDE SEQUENCE</scope>
    <source>
        <strain evidence="5">9E7_DIV0242</strain>
    </source>
</reference>
<proteinExistence type="predicted"/>
<feature type="domain" description="HTH araC/xylS-type" evidence="4">
    <location>
        <begin position="183"/>
        <end position="280"/>
    </location>
</feature>
<evidence type="ECO:0000259" key="4">
    <source>
        <dbReference type="PROSITE" id="PS01124"/>
    </source>
</evidence>
<dbReference type="InterPro" id="IPR003313">
    <property type="entry name" value="AraC-bd"/>
</dbReference>
<evidence type="ECO:0000256" key="1">
    <source>
        <dbReference type="ARBA" id="ARBA00023015"/>
    </source>
</evidence>
<dbReference type="PANTHER" id="PTHR43280:SF34">
    <property type="entry name" value="ARAC-FAMILY TRANSCRIPTIONAL REGULATOR"/>
    <property type="match status" value="1"/>
</dbReference>
<dbReference type="EMBL" id="CP147247">
    <property type="protein sequence ID" value="WYJ91119.1"/>
    <property type="molecule type" value="Genomic_DNA"/>
</dbReference>
<dbReference type="InterPro" id="IPR037923">
    <property type="entry name" value="HTH-like"/>
</dbReference>
<keyword evidence="2" id="KW-0238">DNA-binding</keyword>
<keyword evidence="3" id="KW-0804">Transcription</keyword>
<dbReference type="SUPFAM" id="SSF46689">
    <property type="entry name" value="Homeodomain-like"/>
    <property type="match status" value="2"/>
</dbReference>
<dbReference type="SMART" id="SM00342">
    <property type="entry name" value="HTH_ARAC"/>
    <property type="match status" value="1"/>
</dbReference>
<keyword evidence="6" id="KW-1185">Reference proteome</keyword>
<dbReference type="InterPro" id="IPR009057">
    <property type="entry name" value="Homeodomain-like_sf"/>
</dbReference>
<evidence type="ECO:0000256" key="2">
    <source>
        <dbReference type="ARBA" id="ARBA00023125"/>
    </source>
</evidence>
<evidence type="ECO:0000313" key="6">
    <source>
        <dbReference type="Proteomes" id="UP000195141"/>
    </source>
</evidence>
<dbReference type="PROSITE" id="PS01124">
    <property type="entry name" value="HTH_ARAC_FAMILY_2"/>
    <property type="match status" value="1"/>
</dbReference>
<dbReference type="Gene3D" id="1.10.10.60">
    <property type="entry name" value="Homeodomain-like"/>
    <property type="match status" value="2"/>
</dbReference>
<evidence type="ECO:0000256" key="3">
    <source>
        <dbReference type="ARBA" id="ARBA00023163"/>
    </source>
</evidence>
<organism evidence="5 6">
    <name type="scientific">Candidatus Enterococcus clewellii</name>
    <dbReference type="NCBI Taxonomy" id="1834193"/>
    <lineage>
        <taxon>Bacteria</taxon>
        <taxon>Bacillati</taxon>
        <taxon>Bacillota</taxon>
        <taxon>Bacilli</taxon>
        <taxon>Lactobacillales</taxon>
        <taxon>Enterococcaceae</taxon>
        <taxon>Enterococcus</taxon>
    </lineage>
</organism>
<dbReference type="RefSeq" id="WP_339101663.1">
    <property type="nucleotide sequence ID" value="NZ_CP147247.1"/>
</dbReference>
<sequence length="282" mass="32932">MSEPQYIVEHFSNRVFCSYAKTKFLSNEMFHMHNYYEMNLFLKGDMTFFIDDIKIQPVRGTLFLIDSTQVHGPKLLSQNEYERAIVHFDPKLALHLSVSQTDLLHCFSNFDGRTSKYVILDEKEIALFSELTKEIEKMGQASTFFGKEVLVNAYLAQLLVVANRHADEGIQLDNSVEHSEMIRNILTYINSHIKEKLSLRKIEKEFLMNKHYLNRLFKKELGISIYQFIILKKVSLAKQLLAQGYSPKQVYIMLDYQDYSTFSRAFKKVTDTSPTTYTKSIL</sequence>
<dbReference type="InterPro" id="IPR018060">
    <property type="entry name" value="HTH_AraC"/>
</dbReference>
<reference evidence="5" key="1">
    <citation type="submission" date="2017-05" db="EMBL/GenBank/DDBJ databases">
        <authorList>
            <consortium name="The Broad Institute Genomics Platform"/>
            <consortium name="The Broad Institute Genomic Center for Infectious Diseases"/>
            <person name="Earl A."/>
            <person name="Manson A."/>
            <person name="Schwartman J."/>
            <person name="Gilmore M."/>
            <person name="Abouelleil A."/>
            <person name="Cao P."/>
            <person name="Chapman S."/>
            <person name="Cusick C."/>
            <person name="Shea T."/>
            <person name="Young S."/>
            <person name="Neafsey D."/>
            <person name="Nusbaum C."/>
            <person name="Birren B."/>
        </authorList>
    </citation>
    <scope>NUCLEOTIDE SEQUENCE</scope>
    <source>
        <strain evidence="5">9E7_DIV0242</strain>
    </source>
</reference>
<gene>
    <name evidence="5" type="ORF">A5888_002887</name>
</gene>
<dbReference type="GO" id="GO:0043565">
    <property type="term" value="F:sequence-specific DNA binding"/>
    <property type="evidence" value="ECO:0007669"/>
    <property type="project" value="InterPro"/>
</dbReference>
<accession>A0AAQ3VX54</accession>